<evidence type="ECO:0000313" key="2">
    <source>
        <dbReference type="Proteomes" id="UP000245252"/>
    </source>
</evidence>
<dbReference type="OrthoDB" id="2991156at2"/>
<dbReference type="RefSeq" id="WP_109462230.1">
    <property type="nucleotide sequence ID" value="NZ_QFBC01000028.1"/>
</dbReference>
<reference evidence="1 2" key="1">
    <citation type="submission" date="2018-05" db="EMBL/GenBank/DDBJ databases">
        <title>The draft genome of strain NS-104.</title>
        <authorList>
            <person name="Hang P."/>
            <person name="Jiang J."/>
        </authorList>
    </citation>
    <scope>NUCLEOTIDE SEQUENCE [LARGE SCALE GENOMIC DNA]</scope>
    <source>
        <strain evidence="1 2">NS-104</strain>
    </source>
</reference>
<dbReference type="EMBL" id="QFBC01000028">
    <property type="protein sequence ID" value="PWE52307.1"/>
    <property type="molecule type" value="Genomic_DNA"/>
</dbReference>
<name>A0A2U2DG60_9HYPH</name>
<gene>
    <name evidence="1" type="ORF">DEM27_31705</name>
</gene>
<keyword evidence="2" id="KW-1185">Reference proteome</keyword>
<dbReference type="AlphaFoldDB" id="A0A2U2DG60"/>
<comment type="caution">
    <text evidence="1">The sequence shown here is derived from an EMBL/GenBank/DDBJ whole genome shotgun (WGS) entry which is preliminary data.</text>
</comment>
<dbReference type="Proteomes" id="UP000245252">
    <property type="component" value="Unassembled WGS sequence"/>
</dbReference>
<proteinExistence type="predicted"/>
<organism evidence="1 2">
    <name type="scientific">Metarhizobium album</name>
    <dbReference type="NCBI Taxonomy" id="2182425"/>
    <lineage>
        <taxon>Bacteria</taxon>
        <taxon>Pseudomonadati</taxon>
        <taxon>Pseudomonadota</taxon>
        <taxon>Alphaproteobacteria</taxon>
        <taxon>Hyphomicrobiales</taxon>
        <taxon>Rhizobiaceae</taxon>
        <taxon>Metarhizobium</taxon>
    </lineage>
</organism>
<protein>
    <submittedName>
        <fullName evidence="1">Uncharacterized protein</fullName>
    </submittedName>
</protein>
<accession>A0A2U2DG60</accession>
<sequence>MSGGYCYGEPEPKEACPYCGAECDADFVDVGVGYTQCGPYHCEKCGASEIGPYDERRTLSDGERRTGWYAPGREPGSSANVIGGKVVGHHEALGAYQSEFTGNPLYEVPGYVDEWWAKQRSVG</sequence>
<evidence type="ECO:0000313" key="1">
    <source>
        <dbReference type="EMBL" id="PWE52307.1"/>
    </source>
</evidence>